<reference evidence="4" key="2">
    <citation type="submission" date="2025-08" db="UniProtKB">
        <authorList>
            <consortium name="Ensembl"/>
        </authorList>
    </citation>
    <scope>IDENTIFICATION</scope>
</reference>
<dbReference type="SUPFAM" id="SSF52799">
    <property type="entry name" value="(Phosphotyrosine protein) phosphatases II"/>
    <property type="match status" value="1"/>
</dbReference>
<dbReference type="PANTHER" id="PTHR10807">
    <property type="entry name" value="MYOTUBULARIN-RELATED"/>
    <property type="match status" value="1"/>
</dbReference>
<dbReference type="SUPFAM" id="SSF50729">
    <property type="entry name" value="PH domain-like"/>
    <property type="match status" value="1"/>
</dbReference>
<accession>A0A8B9WZ00</accession>
<organism evidence="4 5">
    <name type="scientific">Bos mutus grunniens</name>
    <name type="common">Wild yak</name>
    <name type="synonym">Bos grunniens</name>
    <dbReference type="NCBI Taxonomy" id="30521"/>
    <lineage>
        <taxon>Eukaryota</taxon>
        <taxon>Metazoa</taxon>
        <taxon>Chordata</taxon>
        <taxon>Craniata</taxon>
        <taxon>Vertebrata</taxon>
        <taxon>Euteleostomi</taxon>
        <taxon>Mammalia</taxon>
        <taxon>Eutheria</taxon>
        <taxon>Laurasiatheria</taxon>
        <taxon>Artiodactyla</taxon>
        <taxon>Ruminantia</taxon>
        <taxon>Pecora</taxon>
        <taxon>Bovidae</taxon>
        <taxon>Bovinae</taxon>
        <taxon>Bos</taxon>
    </lineage>
</organism>
<name>A0A8B9WZ00_BOSMU</name>
<evidence type="ECO:0000256" key="1">
    <source>
        <dbReference type="ARBA" id="ARBA00007471"/>
    </source>
</evidence>
<dbReference type="Pfam" id="PF06602">
    <property type="entry name" value="Myotub-related"/>
    <property type="match status" value="2"/>
</dbReference>
<dbReference type="InterPro" id="IPR010569">
    <property type="entry name" value="Myotubularin-like_Pase_dom"/>
</dbReference>
<reference evidence="4" key="1">
    <citation type="submission" date="2019-05" db="EMBL/GenBank/DDBJ databases">
        <authorList>
            <person name="Zhang S."/>
            <person name="Liu J."/>
        </authorList>
    </citation>
    <scope>NUCLEOTIDE SEQUENCE [LARGE SCALE GENOMIC DNA]</scope>
</reference>
<dbReference type="CDD" id="cd14593">
    <property type="entry name" value="PTP-MTMR10"/>
    <property type="match status" value="1"/>
</dbReference>
<proteinExistence type="inferred from homology"/>
<evidence type="ECO:0000256" key="2">
    <source>
        <dbReference type="SAM" id="MobiDB-lite"/>
    </source>
</evidence>
<keyword evidence="5" id="KW-1185">Reference proteome</keyword>
<dbReference type="PANTHER" id="PTHR10807:SF39">
    <property type="entry name" value="MYOTUBULARIN-RELATED PROTEIN 10"/>
    <property type="match status" value="1"/>
</dbReference>
<feature type="domain" description="Myotubularin phosphatase" evidence="3">
    <location>
        <begin position="224"/>
        <end position="603"/>
    </location>
</feature>
<gene>
    <name evidence="4" type="primary">MTMR10</name>
</gene>
<evidence type="ECO:0000259" key="3">
    <source>
        <dbReference type="PROSITE" id="PS51339"/>
    </source>
</evidence>
<dbReference type="Ensembl" id="ENSBGRT00000016982.1">
    <property type="protein sequence ID" value="ENSBGRP00000014749.1"/>
    <property type="gene ID" value="ENSBGRG00000008983.1"/>
</dbReference>
<dbReference type="GeneTree" id="ENSGT00940000156900"/>
<dbReference type="Proteomes" id="UP000694520">
    <property type="component" value="Chromosome 17"/>
</dbReference>
<protein>
    <submittedName>
        <fullName evidence="4">Myotubularin related protein 10</fullName>
    </submittedName>
</protein>
<dbReference type="Pfam" id="PF12578">
    <property type="entry name" value="3-PAP"/>
    <property type="match status" value="1"/>
</dbReference>
<feature type="compositionally biased region" description="Basic and acidic residues" evidence="2">
    <location>
        <begin position="32"/>
        <end position="45"/>
    </location>
</feature>
<dbReference type="GO" id="GO:0046856">
    <property type="term" value="P:phosphatidylinositol dephosphorylation"/>
    <property type="evidence" value="ECO:0007669"/>
    <property type="project" value="TreeGrafter"/>
</dbReference>
<comment type="similarity">
    <text evidence="1">Belongs to the protein-tyrosine phosphatase family. Non-receptor class myotubularin subfamily.</text>
</comment>
<feature type="region of interest" description="Disordered" evidence="2">
    <location>
        <begin position="1"/>
        <end position="79"/>
    </location>
</feature>
<dbReference type="PROSITE" id="PS51339">
    <property type="entry name" value="PPASE_MYOTUBULARIN"/>
    <property type="match status" value="1"/>
</dbReference>
<dbReference type="GO" id="GO:0016020">
    <property type="term" value="C:membrane"/>
    <property type="evidence" value="ECO:0007669"/>
    <property type="project" value="TreeGrafter"/>
</dbReference>
<dbReference type="InterPro" id="IPR030573">
    <property type="entry name" value="MTMR10_PTP"/>
</dbReference>
<dbReference type="InterPro" id="IPR030564">
    <property type="entry name" value="Myotubularin"/>
</dbReference>
<reference evidence="4" key="3">
    <citation type="submission" date="2025-09" db="UniProtKB">
        <authorList>
            <consortium name="Ensembl"/>
        </authorList>
    </citation>
    <scope>IDENTIFICATION</scope>
</reference>
<dbReference type="InterPro" id="IPR029021">
    <property type="entry name" value="Prot-tyrosine_phosphatase-like"/>
</dbReference>
<sequence length="717" mass="81172">MGLGSSPLGRALRRVPARQLARPGWLQTEPGQSHRELSARGRREAGPGPRPGRTEQAAASCSRSSRPDPPSGPTSCRRPRLTIRLIRNRKLKNWSPFFCQKFHYRNLLLGEHDVPLTCIEQIVTLNDHKRKQKVLGPNQKLKFNPTELIIYCKDFRIVRFRFDESGPESAKKVCLAIAHYSQPTDLQLLFAFEYVGKKYHNSASKANGAPLGAGGGGSQKTPLFETYSDWDREVKRTGASGWRVCSINEGYMISTCLPEYFVVPSSLADQDLKVFSHSFVGRRMPFWCWSHSNGSALVRTALIRDVLQQRKIEQRICNAITKSHPQRNDVYKSDLDKTLPNIQDIQVAFVKLKQLCVNEPFEETEEKWLSSLENTRWLEYVRAFLKHAAELVYVLESKRLSVVLQEEEGRDLSCIIASLVQVMLDPYFRTITGFQSLIQKEWVMAGYPFLDRCNHLKRSEKEAPVFLLFLDTTWQLLEQCPAAFEFSETYLAVLHDSTRVALFGTFLFNSPHQRMQQSTKSYSSTLRGMPASLKNGIISEEELRPRRNSLILQVKPAPLETRDSQDWGAERFFQERASRPADLHGTILPHLSGAHIKLWKLCYFRWVPEAQIQHGGFITAFHKLSLLADEVDVLSRALRQPRGGPMPAPGPELAPSRLYFCAGGPHDAPGTPDFLSSSFPFSPVGNLCRRSISGTPLSKFLSGAKIWLSTETLANED</sequence>
<dbReference type="GO" id="GO:0005737">
    <property type="term" value="C:cytoplasm"/>
    <property type="evidence" value="ECO:0007669"/>
    <property type="project" value="TreeGrafter"/>
</dbReference>
<dbReference type="AlphaFoldDB" id="A0A8B9WZ00"/>
<dbReference type="InterPro" id="IPR022587">
    <property type="entry name" value="MTMR12-like_C"/>
</dbReference>
<evidence type="ECO:0000313" key="4">
    <source>
        <dbReference type="Ensembl" id="ENSBGRP00000014749.1"/>
    </source>
</evidence>
<evidence type="ECO:0000313" key="5">
    <source>
        <dbReference type="Proteomes" id="UP000694520"/>
    </source>
</evidence>